<accession>A0ACC2WHM9</accession>
<evidence type="ECO:0000313" key="2">
    <source>
        <dbReference type="Proteomes" id="UP001241377"/>
    </source>
</evidence>
<organism evidence="1 2">
    <name type="scientific">Naganishia cerealis</name>
    <dbReference type="NCBI Taxonomy" id="610337"/>
    <lineage>
        <taxon>Eukaryota</taxon>
        <taxon>Fungi</taxon>
        <taxon>Dikarya</taxon>
        <taxon>Basidiomycota</taxon>
        <taxon>Agaricomycotina</taxon>
        <taxon>Tremellomycetes</taxon>
        <taxon>Filobasidiales</taxon>
        <taxon>Filobasidiaceae</taxon>
        <taxon>Naganishia</taxon>
    </lineage>
</organism>
<reference evidence="1" key="1">
    <citation type="submission" date="2023-04" db="EMBL/GenBank/DDBJ databases">
        <title>Draft Genome sequencing of Naganishia species isolated from polar environments using Oxford Nanopore Technology.</title>
        <authorList>
            <person name="Leo P."/>
            <person name="Venkateswaran K."/>
        </authorList>
    </citation>
    <scope>NUCLEOTIDE SEQUENCE</scope>
    <source>
        <strain evidence="1">MNA-CCFEE 5261</strain>
    </source>
</reference>
<sequence length="622" mass="67378">MSSEAPIALLSVYDKTGLLPFAKGLKELGFRLLGSGGTAKMIREAGMEIEDVSSITKAPEMLGGRVKTLHPAVHGGILSRDIESDLADLATNKISPITLVVCNLYPFVLQTQKPDCTLAGAIEEIDIGGVTLLRAAAKNHARVSIISSPSDYDVILSEWKQSSAISDATKRGLALKAFESTKAYDEAIADYFRKMYASVDSEKDMIAGAGVGYQRLPLRYGANPHQKPAQAFVEQGEMPIKILSGSPGYINLLDALNSWALVKELAAAFNPPLPAAASFKHVSPAGAAVGIALDEREAQVFGVADIKDSLTPLASAYARARGADRMSSFGDFIALSHTVDAITARIINREVSDGVIAPGYEPEALDILSKKKGGKYCVLQMDANYVPPDIETRQVYGISLQQRRNDCKIDESLFQNIVTSNKDLTKQAITDLTVATLALKYTQSNSVCYALNGAVIGLGAGQQSRIHCTRLAGDKADNWWLRHHPRVLALPFKKGTKRADKANAIDLFVTGQVFEADPSERAQWESLFDEVPAPLSKEEREQHMQQLTGVACSSDAFFPFPDNVHRARKSGVQYLAAPGGSIMDAECIKTADNYGIVFAHTNLRLAKMSWGHDYKKAINYAI</sequence>
<keyword evidence="2" id="KW-1185">Reference proteome</keyword>
<proteinExistence type="predicted"/>
<gene>
    <name evidence="1" type="primary">ADE10</name>
    <name evidence="1" type="ORF">QFC19_001407</name>
</gene>
<dbReference type="Proteomes" id="UP001241377">
    <property type="component" value="Unassembled WGS sequence"/>
</dbReference>
<protein>
    <submittedName>
        <fullName evidence="1">Bifunctional purine biosynthesis protein ade10</fullName>
    </submittedName>
</protein>
<dbReference type="EMBL" id="JASBWR010000010">
    <property type="protein sequence ID" value="KAJ9110898.1"/>
    <property type="molecule type" value="Genomic_DNA"/>
</dbReference>
<comment type="caution">
    <text evidence="1">The sequence shown here is derived from an EMBL/GenBank/DDBJ whole genome shotgun (WGS) entry which is preliminary data.</text>
</comment>
<evidence type="ECO:0000313" key="1">
    <source>
        <dbReference type="EMBL" id="KAJ9110898.1"/>
    </source>
</evidence>
<name>A0ACC2WHM9_9TREE</name>